<evidence type="ECO:0000313" key="4">
    <source>
        <dbReference type="Proteomes" id="UP000732193"/>
    </source>
</evidence>
<feature type="compositionally biased region" description="Basic and acidic residues" evidence="1">
    <location>
        <begin position="32"/>
        <end position="45"/>
    </location>
</feature>
<dbReference type="RefSeq" id="WP_203243406.1">
    <property type="nucleotide sequence ID" value="NZ_JAFBRH010000004.1"/>
</dbReference>
<proteinExistence type="predicted"/>
<keyword evidence="2" id="KW-0812">Transmembrane</keyword>
<comment type="caution">
    <text evidence="3">The sequence shown here is derived from an EMBL/GenBank/DDBJ whole genome shotgun (WGS) entry which is preliminary data.</text>
</comment>
<feature type="transmembrane region" description="Helical" evidence="2">
    <location>
        <begin position="816"/>
        <end position="838"/>
    </location>
</feature>
<protein>
    <recommendedName>
        <fullName evidence="5">Membrane-associated oxidoreductase</fullName>
    </recommendedName>
</protein>
<dbReference type="Proteomes" id="UP000732193">
    <property type="component" value="Unassembled WGS sequence"/>
</dbReference>
<evidence type="ECO:0000313" key="3">
    <source>
        <dbReference type="EMBL" id="MBM1715658.1"/>
    </source>
</evidence>
<evidence type="ECO:0008006" key="5">
    <source>
        <dbReference type="Google" id="ProtNLM"/>
    </source>
</evidence>
<evidence type="ECO:0000256" key="2">
    <source>
        <dbReference type="SAM" id="Phobius"/>
    </source>
</evidence>
<gene>
    <name evidence="3" type="ORF">JQV55_18960</name>
</gene>
<feature type="region of interest" description="Disordered" evidence="1">
    <location>
        <begin position="31"/>
        <end position="57"/>
    </location>
</feature>
<sequence length="840" mass="90389">MRLIAIALITLALTPPGFTQDLPQAEALQATSDDRDKITTTEEPKNNTLTPEEPNAAVLEPTSACPLAAPSGSSEYEIDAWNQICAHSEFNGIDYALRPDGSSQNEAGESNVRPQFSSKFLKRILTDPDYVAARPYPSIQFYNLESLYLDLRERDIPGSIRISTSDDVYVDLTDAKIEGSFKITNSQVGSFYADGLVVGRDFSAWKTRFENDVSIRRATINGYASFSQSTIEGEIDAYEISTGWGFFFENGQAEHLDLGNASIGGDLDFGGSTVGRAAEAEESDTVQIAPDGPEGSIYLSGADIGDNLNVRMSTIHGSFIAQSASVRFLNMDKATVVGHLNAENIYASDSIFMRNGSFSSVSLRHVEIGDNFEASGSTFTGSFLADSAVVGNHFLGRGAAFEDIMLRSIVVGGQMSLNSSTVEGALDMDYAEVGGSVNLRMVDDRPATFANVAFRSAKIGVSLDARGASFSDVFAADQLSVGGNVKFSDDTTMAEVQLRSARIEGNLEMLSSNFLGTIIAEGMRVQGSAFLRDGSTFGNVLLTNSKIDKLLQLQGSRFDGELNLANVTMGSLMLWRGPSRDGTWPAQSAIWGPNASLNLRNARAVALQAQMRSTGTSPGSWVLDDGGNSTLPRDLTGFRYDLLGGFTSDAENDLAQIDDPDALVDWVNTSRLPGMTGYRPQPFHALEAALRNMGAQAAANEVAYARMAHRANTRIAVSFTSDPGTWILQAGALIFDRIFQVFVGFGVYPQLAFFWFVGIVGFGACLARPCLANCAGPGKKVTKLDMLFYSLENAIPLMEPSSDFVGARSDNPWIRAYFNFAKVSGFVLATVLIGVLTFGA</sequence>
<keyword evidence="4" id="KW-1185">Reference proteome</keyword>
<dbReference type="AlphaFoldDB" id="A0AAE2W1U9"/>
<dbReference type="EMBL" id="JAFBRM010000008">
    <property type="protein sequence ID" value="MBM1715658.1"/>
    <property type="molecule type" value="Genomic_DNA"/>
</dbReference>
<accession>A0AAE2W1U9</accession>
<reference evidence="3 4" key="1">
    <citation type="submission" date="2021-01" db="EMBL/GenBank/DDBJ databases">
        <title>Diatom-associated Roseobacters Show Island Model of Population Structure.</title>
        <authorList>
            <person name="Qu L."/>
            <person name="Feng X."/>
            <person name="Chen Y."/>
            <person name="Li L."/>
            <person name="Wang X."/>
            <person name="Hu Z."/>
            <person name="Wang H."/>
            <person name="Luo H."/>
        </authorList>
    </citation>
    <scope>NUCLEOTIDE SEQUENCE [LARGE SCALE GENOMIC DNA]</scope>
    <source>
        <strain evidence="3 4">TR60-84</strain>
    </source>
</reference>
<feature type="transmembrane region" description="Helical" evidence="2">
    <location>
        <begin position="752"/>
        <end position="771"/>
    </location>
</feature>
<name>A0AAE2W1U9_9RHOB</name>
<organism evidence="3 4">
    <name type="scientific">Sulfitobacter geojensis</name>
    <dbReference type="NCBI Taxonomy" id="1342299"/>
    <lineage>
        <taxon>Bacteria</taxon>
        <taxon>Pseudomonadati</taxon>
        <taxon>Pseudomonadota</taxon>
        <taxon>Alphaproteobacteria</taxon>
        <taxon>Rhodobacterales</taxon>
        <taxon>Roseobacteraceae</taxon>
        <taxon>Sulfitobacter</taxon>
    </lineage>
</organism>
<evidence type="ECO:0000256" key="1">
    <source>
        <dbReference type="SAM" id="MobiDB-lite"/>
    </source>
</evidence>
<keyword evidence="2" id="KW-0472">Membrane</keyword>
<keyword evidence="2" id="KW-1133">Transmembrane helix</keyword>